<feature type="transmembrane region" description="Helical" evidence="5">
    <location>
        <begin position="208"/>
        <end position="228"/>
    </location>
</feature>
<dbReference type="OrthoDB" id="2142910at2759"/>
<sequence length="298" mass="34857">MDSPILERITIIEHTLSLVGVILTLYFNSNPEIIFLCSVNMCQHLLKIIRLVVYGFEIKKPVNPLICYIHSFCNNFTLNISLTAACLLIFTLYAAIFHNKIFSRYYKQYRFFIYLFIIIYTTSYIFAALYEPIIMGYSKEHIEEYSNCTTGYRYRLYQFVFISSVFNLPFTITTFFCSIIIVYKIFVLPRPSLKRIITKNTKMSFSRWIKILFYTFCLTILSFINIYSETKKGIESENGVKEIEKIDPIYLITASSGILIFLFTNSFNQIKRKLGGVVQDDDSVINYNDEDDDSLTLI</sequence>
<keyword evidence="2 5" id="KW-0812">Transmembrane</keyword>
<dbReference type="Gene3D" id="1.20.1070.10">
    <property type="entry name" value="Rhodopsin 7-helix transmembrane proteins"/>
    <property type="match status" value="1"/>
</dbReference>
<evidence type="ECO:0000313" key="7">
    <source>
        <dbReference type="EMBL" id="ORX48153.1"/>
    </source>
</evidence>
<reference evidence="7 8" key="1">
    <citation type="submission" date="2016-08" db="EMBL/GenBank/DDBJ databases">
        <title>Genomes of anaerobic fungi encode conserved fungal cellulosomes for biomass hydrolysis.</title>
        <authorList>
            <consortium name="DOE Joint Genome Institute"/>
            <person name="Haitjema C.H."/>
            <person name="Gilmore S.P."/>
            <person name="Henske J.K."/>
            <person name="Solomon K.V."/>
            <person name="De Groot R."/>
            <person name="Kuo A."/>
            <person name="Mondo S.J."/>
            <person name="Salamov A.A."/>
            <person name="Labutti K."/>
            <person name="Zhao Z."/>
            <person name="Chiniquy J."/>
            <person name="Barry K."/>
            <person name="Brewer H.M."/>
            <person name="Purvine S.O."/>
            <person name="Wright A.T."/>
            <person name="Boxma B."/>
            <person name="Van Alen T."/>
            <person name="Hackstein J.H."/>
            <person name="Baker S.E."/>
            <person name="Grigoriev I.V."/>
            <person name="O'Malley M.A."/>
        </authorList>
    </citation>
    <scope>NUCLEOTIDE SEQUENCE [LARGE SCALE GENOMIC DNA]</scope>
    <source>
        <strain evidence="8">finn</strain>
    </source>
</reference>
<feature type="transmembrane region" description="Helical" evidence="5">
    <location>
        <begin position="76"/>
        <end position="97"/>
    </location>
</feature>
<protein>
    <recommendedName>
        <fullName evidence="6">G-protein coupled receptors family 1 profile domain-containing protein</fullName>
    </recommendedName>
</protein>
<accession>A0A1Y1V810</accession>
<evidence type="ECO:0000256" key="1">
    <source>
        <dbReference type="ARBA" id="ARBA00004370"/>
    </source>
</evidence>
<feature type="transmembrane region" description="Helical" evidence="5">
    <location>
        <begin position="33"/>
        <end position="56"/>
    </location>
</feature>
<dbReference type="Proteomes" id="UP000193719">
    <property type="component" value="Unassembled WGS sequence"/>
</dbReference>
<feature type="transmembrane region" description="Helical" evidence="5">
    <location>
        <begin position="248"/>
        <end position="267"/>
    </location>
</feature>
<feature type="domain" description="G-protein coupled receptors family 1 profile" evidence="6">
    <location>
        <begin position="13"/>
        <end position="263"/>
    </location>
</feature>
<feature type="transmembrane region" description="Helical" evidence="5">
    <location>
        <begin position="159"/>
        <end position="187"/>
    </location>
</feature>
<comment type="subcellular location">
    <subcellularLocation>
        <location evidence="1">Membrane</location>
    </subcellularLocation>
</comment>
<evidence type="ECO:0000313" key="8">
    <source>
        <dbReference type="Proteomes" id="UP000193719"/>
    </source>
</evidence>
<evidence type="ECO:0000256" key="2">
    <source>
        <dbReference type="ARBA" id="ARBA00022692"/>
    </source>
</evidence>
<comment type="caution">
    <text evidence="7">The sequence shown here is derived from an EMBL/GenBank/DDBJ whole genome shotgun (WGS) entry which is preliminary data.</text>
</comment>
<reference evidence="7 8" key="2">
    <citation type="submission" date="2016-08" db="EMBL/GenBank/DDBJ databases">
        <title>Pervasive Adenine N6-methylation of Active Genes in Fungi.</title>
        <authorList>
            <consortium name="DOE Joint Genome Institute"/>
            <person name="Mondo S.J."/>
            <person name="Dannebaum R.O."/>
            <person name="Kuo R.C."/>
            <person name="Labutti K."/>
            <person name="Haridas S."/>
            <person name="Kuo A."/>
            <person name="Salamov A."/>
            <person name="Ahrendt S.R."/>
            <person name="Lipzen A."/>
            <person name="Sullivan W."/>
            <person name="Andreopoulos W.B."/>
            <person name="Clum A."/>
            <person name="Lindquist E."/>
            <person name="Daum C."/>
            <person name="Ramamoorthy G.K."/>
            <person name="Gryganskyi A."/>
            <person name="Culley D."/>
            <person name="Magnuson J.K."/>
            <person name="James T.Y."/>
            <person name="O'Malley M.A."/>
            <person name="Stajich J.E."/>
            <person name="Spatafora J.W."/>
            <person name="Visel A."/>
            <person name="Grigoriev I.V."/>
        </authorList>
    </citation>
    <scope>NUCLEOTIDE SEQUENCE [LARGE SCALE GENOMIC DNA]</scope>
    <source>
        <strain evidence="8">finn</strain>
    </source>
</reference>
<name>A0A1Y1V810_9FUNG</name>
<feature type="transmembrane region" description="Helical" evidence="5">
    <location>
        <begin position="109"/>
        <end position="130"/>
    </location>
</feature>
<dbReference type="EMBL" id="MCFH01000028">
    <property type="protein sequence ID" value="ORX48153.1"/>
    <property type="molecule type" value="Genomic_DNA"/>
</dbReference>
<gene>
    <name evidence="7" type="ORF">BCR36DRAFT_329773</name>
</gene>
<keyword evidence="8" id="KW-1185">Reference proteome</keyword>
<proteinExistence type="predicted"/>
<keyword evidence="4 5" id="KW-0472">Membrane</keyword>
<feature type="transmembrane region" description="Helical" evidence="5">
    <location>
        <begin position="6"/>
        <end position="26"/>
    </location>
</feature>
<evidence type="ECO:0000256" key="3">
    <source>
        <dbReference type="ARBA" id="ARBA00022989"/>
    </source>
</evidence>
<evidence type="ECO:0000256" key="5">
    <source>
        <dbReference type="SAM" id="Phobius"/>
    </source>
</evidence>
<dbReference type="InterPro" id="IPR017452">
    <property type="entry name" value="GPCR_Rhodpsn_7TM"/>
</dbReference>
<organism evidence="7 8">
    <name type="scientific">Piromyces finnis</name>
    <dbReference type="NCBI Taxonomy" id="1754191"/>
    <lineage>
        <taxon>Eukaryota</taxon>
        <taxon>Fungi</taxon>
        <taxon>Fungi incertae sedis</taxon>
        <taxon>Chytridiomycota</taxon>
        <taxon>Chytridiomycota incertae sedis</taxon>
        <taxon>Neocallimastigomycetes</taxon>
        <taxon>Neocallimastigales</taxon>
        <taxon>Neocallimastigaceae</taxon>
        <taxon>Piromyces</taxon>
    </lineage>
</organism>
<dbReference type="AlphaFoldDB" id="A0A1Y1V810"/>
<dbReference type="SUPFAM" id="SSF81321">
    <property type="entry name" value="Family A G protein-coupled receptor-like"/>
    <property type="match status" value="1"/>
</dbReference>
<dbReference type="GO" id="GO:0016020">
    <property type="term" value="C:membrane"/>
    <property type="evidence" value="ECO:0007669"/>
    <property type="project" value="UniProtKB-SubCell"/>
</dbReference>
<evidence type="ECO:0000256" key="4">
    <source>
        <dbReference type="ARBA" id="ARBA00023136"/>
    </source>
</evidence>
<keyword evidence="3 5" id="KW-1133">Transmembrane helix</keyword>
<dbReference type="PROSITE" id="PS50262">
    <property type="entry name" value="G_PROTEIN_RECEP_F1_2"/>
    <property type="match status" value="1"/>
</dbReference>
<evidence type="ECO:0000259" key="6">
    <source>
        <dbReference type="PROSITE" id="PS50262"/>
    </source>
</evidence>